<dbReference type="PANTHER" id="PTHR36986:SF1">
    <property type="entry name" value="UPF0643 PROTEIN PB2B2.08"/>
    <property type="match status" value="1"/>
</dbReference>
<dbReference type="GeneID" id="64592013"/>
<sequence>MGFTLVHSYAELVSSESQHPLDIDLVADGTESELPDSDNLDVGLGAIDTERDPHELPTFNSKSLTNPSSTVLYLPPLLSSLPHDLGILLHTSLEQQPMLSETRLPDIDPVSLSLHKALHHFRPVTSYYAELPYDEAFNWSELELPEDEEREWYCVAFRSKRLPGSDSGPLYDADKLAHEEAVLSGGVCNQPLFTLIMYWYGVPDPETGMNLATCIWQSRKHAVAANSHPHHIRAMMLAASSYEVYTLERHKLRKSRGERGVTIHPFDGAEVVW</sequence>
<name>A0A9P7DFB7_9AGAM</name>
<dbReference type="AlphaFoldDB" id="A0A9P7DFB7"/>
<keyword evidence="2" id="KW-1185">Reference proteome</keyword>
<evidence type="ECO:0000313" key="1">
    <source>
        <dbReference type="EMBL" id="KAG1790558.1"/>
    </source>
</evidence>
<accession>A0A9P7DFB7</accession>
<dbReference type="PANTHER" id="PTHR36986">
    <property type="entry name" value="UPF0643 PROTEIN PB2B2.08"/>
    <property type="match status" value="1"/>
</dbReference>
<comment type="caution">
    <text evidence="1">The sequence shown here is derived from an EMBL/GenBank/DDBJ whole genome shotgun (WGS) entry which is preliminary data.</text>
</comment>
<evidence type="ECO:0000313" key="2">
    <source>
        <dbReference type="Proteomes" id="UP000719766"/>
    </source>
</evidence>
<reference evidence="1" key="1">
    <citation type="journal article" date="2020" name="New Phytol.">
        <title>Comparative genomics reveals dynamic genome evolution in host specialist ectomycorrhizal fungi.</title>
        <authorList>
            <person name="Lofgren L.A."/>
            <person name="Nguyen N.H."/>
            <person name="Vilgalys R."/>
            <person name="Ruytinx J."/>
            <person name="Liao H.L."/>
            <person name="Branco S."/>
            <person name="Kuo A."/>
            <person name="LaButti K."/>
            <person name="Lipzen A."/>
            <person name="Andreopoulos W."/>
            <person name="Pangilinan J."/>
            <person name="Riley R."/>
            <person name="Hundley H."/>
            <person name="Na H."/>
            <person name="Barry K."/>
            <person name="Grigoriev I.V."/>
            <person name="Stajich J.E."/>
            <person name="Kennedy P.G."/>
        </authorList>
    </citation>
    <scope>NUCLEOTIDE SEQUENCE</scope>
    <source>
        <strain evidence="1">S12</strain>
    </source>
</reference>
<dbReference type="OrthoDB" id="2140489at2759"/>
<organism evidence="1 2">
    <name type="scientific">Suillus plorans</name>
    <dbReference type="NCBI Taxonomy" id="116603"/>
    <lineage>
        <taxon>Eukaryota</taxon>
        <taxon>Fungi</taxon>
        <taxon>Dikarya</taxon>
        <taxon>Basidiomycota</taxon>
        <taxon>Agaricomycotina</taxon>
        <taxon>Agaricomycetes</taxon>
        <taxon>Agaricomycetidae</taxon>
        <taxon>Boletales</taxon>
        <taxon>Suillineae</taxon>
        <taxon>Suillaceae</taxon>
        <taxon>Suillus</taxon>
    </lineage>
</organism>
<dbReference type="RefSeq" id="XP_041157520.1">
    <property type="nucleotide sequence ID" value="XM_041298249.1"/>
</dbReference>
<protein>
    <submittedName>
        <fullName evidence="1">Uncharacterized protein</fullName>
    </submittedName>
</protein>
<dbReference type="EMBL" id="JABBWE010000049">
    <property type="protein sequence ID" value="KAG1790558.1"/>
    <property type="molecule type" value="Genomic_DNA"/>
</dbReference>
<gene>
    <name evidence="1" type="ORF">HD556DRAFT_1242158</name>
</gene>
<proteinExistence type="predicted"/>
<dbReference type="Proteomes" id="UP000719766">
    <property type="component" value="Unassembled WGS sequence"/>
</dbReference>